<dbReference type="EMBL" id="RSCE01000011">
    <property type="protein sequence ID" value="RSH78981.1"/>
    <property type="molecule type" value="Genomic_DNA"/>
</dbReference>
<evidence type="ECO:0000313" key="8">
    <source>
        <dbReference type="Proteomes" id="UP000279236"/>
    </source>
</evidence>
<evidence type="ECO:0000256" key="1">
    <source>
        <dbReference type="ARBA" id="ARBA00022603"/>
    </source>
</evidence>
<dbReference type="PANTHER" id="PTHR46015">
    <property type="entry name" value="ZGC:172121"/>
    <property type="match status" value="1"/>
</dbReference>
<dbReference type="SUPFAM" id="SSF82282">
    <property type="entry name" value="Homocysteine S-methyltransferase"/>
    <property type="match status" value="1"/>
</dbReference>
<evidence type="ECO:0000256" key="4">
    <source>
        <dbReference type="ARBA" id="ARBA00022833"/>
    </source>
</evidence>
<dbReference type="AlphaFoldDB" id="A0A427XJA8"/>
<name>A0A427XJA8_9TREE</name>
<organism evidence="7 8">
    <name type="scientific">Apiotrichum porosum</name>
    <dbReference type="NCBI Taxonomy" id="105984"/>
    <lineage>
        <taxon>Eukaryota</taxon>
        <taxon>Fungi</taxon>
        <taxon>Dikarya</taxon>
        <taxon>Basidiomycota</taxon>
        <taxon>Agaricomycotina</taxon>
        <taxon>Tremellomycetes</taxon>
        <taxon>Trichosporonales</taxon>
        <taxon>Trichosporonaceae</taxon>
        <taxon>Apiotrichum</taxon>
    </lineage>
</organism>
<keyword evidence="1 5" id="KW-0489">Methyltransferase</keyword>
<proteinExistence type="predicted"/>
<dbReference type="GO" id="GO:0033528">
    <property type="term" value="P:S-methylmethionine cycle"/>
    <property type="evidence" value="ECO:0007669"/>
    <property type="project" value="TreeGrafter"/>
</dbReference>
<dbReference type="Proteomes" id="UP000279236">
    <property type="component" value="Unassembled WGS sequence"/>
</dbReference>
<dbReference type="PANTHER" id="PTHR46015:SF1">
    <property type="entry name" value="HOMOCYSTEINE S-METHYLTRANSFERASE-LIKE ISOFORM 1"/>
    <property type="match status" value="1"/>
</dbReference>
<dbReference type="STRING" id="105984.A0A427XJA8"/>
<keyword evidence="3 5" id="KW-0479">Metal-binding</keyword>
<dbReference type="Gene3D" id="3.20.20.330">
    <property type="entry name" value="Homocysteine-binding-like domain"/>
    <property type="match status" value="1"/>
</dbReference>
<dbReference type="RefSeq" id="XP_028474128.1">
    <property type="nucleotide sequence ID" value="XM_028617665.1"/>
</dbReference>
<dbReference type="GO" id="GO:0009086">
    <property type="term" value="P:methionine biosynthetic process"/>
    <property type="evidence" value="ECO:0007669"/>
    <property type="project" value="TreeGrafter"/>
</dbReference>
<evidence type="ECO:0000256" key="3">
    <source>
        <dbReference type="ARBA" id="ARBA00022723"/>
    </source>
</evidence>
<comment type="caution">
    <text evidence="7">The sequence shown here is derived from an EMBL/GenBank/DDBJ whole genome shotgun (WGS) entry which is preliminary data.</text>
</comment>
<evidence type="ECO:0000259" key="6">
    <source>
        <dbReference type="PROSITE" id="PS50970"/>
    </source>
</evidence>
<dbReference type="GO" id="GO:0008898">
    <property type="term" value="F:S-adenosylmethionine-homocysteine S-methyltransferase activity"/>
    <property type="evidence" value="ECO:0007669"/>
    <property type="project" value="TreeGrafter"/>
</dbReference>
<dbReference type="GO" id="GO:0046872">
    <property type="term" value="F:metal ion binding"/>
    <property type="evidence" value="ECO:0007669"/>
    <property type="project" value="UniProtKB-KW"/>
</dbReference>
<dbReference type="InterPro" id="IPR036589">
    <property type="entry name" value="HCY_dom_sf"/>
</dbReference>
<feature type="binding site" evidence="5">
    <location>
        <position position="260"/>
    </location>
    <ligand>
        <name>Zn(2+)</name>
        <dbReference type="ChEBI" id="CHEBI:29105"/>
    </ligand>
</feature>
<protein>
    <submittedName>
        <fullName evidence="7">AdoMet-homocysteine methyltransferase</fullName>
    </submittedName>
</protein>
<gene>
    <name evidence="7" type="primary">SAM4</name>
    <name evidence="7" type="ORF">EHS24_001907</name>
</gene>
<reference evidence="7 8" key="1">
    <citation type="submission" date="2018-11" db="EMBL/GenBank/DDBJ databases">
        <title>Genome sequence of Apiotrichum porosum DSM 27194.</title>
        <authorList>
            <person name="Aliyu H."/>
            <person name="Gorte O."/>
            <person name="Ochsenreither K."/>
        </authorList>
    </citation>
    <scope>NUCLEOTIDE SEQUENCE [LARGE SCALE GENOMIC DNA]</scope>
    <source>
        <strain evidence="7 8">DSM 27194</strain>
    </source>
</reference>
<dbReference type="Pfam" id="PF02574">
    <property type="entry name" value="S-methyl_trans"/>
    <property type="match status" value="1"/>
</dbReference>
<feature type="binding site" evidence="5">
    <location>
        <position position="343"/>
    </location>
    <ligand>
        <name>Zn(2+)</name>
        <dbReference type="ChEBI" id="CHEBI:29105"/>
    </ligand>
</feature>
<dbReference type="InterPro" id="IPR003726">
    <property type="entry name" value="HCY_dom"/>
</dbReference>
<sequence>MSILVLDGGMGTTLEALGIDVSTSPLWGCELVHTDPDFIKRVHSGYATAGADLISTATYQLSVPALVGIGHSEDAAASILRKAVAVAGASAGDAQLVVSLGPFGAHLFPGQEYTGFYPPPYGPQGYSADGPSTNYTAPGPVLDGYEAALAAYHLDRLRTYASDEATWKAVGWLAFETVPVLSEVRGIRRAVAQLYTELSARWGEAEWWRKPFWITSAFPDGKHGQLDAAGEHVPVSEVIGAMLGPISGNAVVPNGVGMNCTNPSFLAGLAAQFTDAAAALKLETEPRFVLYPDGGSVYDVVHRCWSDAARVPPADWAEQTVAVARGVVTDSPVWGGAIVGGCCKSSFDEVSALRAVVGERK</sequence>
<keyword evidence="8" id="KW-1185">Reference proteome</keyword>
<dbReference type="GeneID" id="39586450"/>
<accession>A0A427XJA8</accession>
<dbReference type="GO" id="GO:0032259">
    <property type="term" value="P:methylation"/>
    <property type="evidence" value="ECO:0007669"/>
    <property type="project" value="UniProtKB-KW"/>
</dbReference>
<keyword evidence="4 5" id="KW-0862">Zinc</keyword>
<keyword evidence="2 5" id="KW-0808">Transferase</keyword>
<feature type="domain" description="Hcy-binding" evidence="6">
    <location>
        <begin position="1"/>
        <end position="357"/>
    </location>
</feature>
<dbReference type="OrthoDB" id="261426at2759"/>
<evidence type="ECO:0000256" key="2">
    <source>
        <dbReference type="ARBA" id="ARBA00022679"/>
    </source>
</evidence>
<dbReference type="InterPro" id="IPR051486">
    <property type="entry name" value="Hcy_S-methyltransferase"/>
</dbReference>
<dbReference type="PROSITE" id="PS50970">
    <property type="entry name" value="HCY"/>
    <property type="match status" value="1"/>
</dbReference>
<evidence type="ECO:0000256" key="5">
    <source>
        <dbReference type="PROSITE-ProRule" id="PRU00333"/>
    </source>
</evidence>
<feature type="binding site" evidence="5">
    <location>
        <position position="342"/>
    </location>
    <ligand>
        <name>Zn(2+)</name>
        <dbReference type="ChEBI" id="CHEBI:29105"/>
    </ligand>
</feature>
<evidence type="ECO:0000313" key="7">
    <source>
        <dbReference type="EMBL" id="RSH78981.1"/>
    </source>
</evidence>
<comment type="cofactor">
    <cofactor evidence="5">
        <name>Zn(2+)</name>
        <dbReference type="ChEBI" id="CHEBI:29105"/>
    </cofactor>
</comment>